<reference evidence="1 2" key="1">
    <citation type="submission" date="2021-06" db="EMBL/GenBank/DDBJ databases">
        <title>Caerostris extrusa draft genome.</title>
        <authorList>
            <person name="Kono N."/>
            <person name="Arakawa K."/>
        </authorList>
    </citation>
    <scope>NUCLEOTIDE SEQUENCE [LARGE SCALE GENOMIC DNA]</scope>
</reference>
<comment type="caution">
    <text evidence="1">The sequence shown here is derived from an EMBL/GenBank/DDBJ whole genome shotgun (WGS) entry which is preliminary data.</text>
</comment>
<name>A0AAV4QRJ2_CAEEX</name>
<accession>A0AAV4QRJ2</accession>
<protein>
    <submittedName>
        <fullName evidence="1">Uncharacterized protein</fullName>
    </submittedName>
</protein>
<dbReference type="EMBL" id="BPLR01006708">
    <property type="protein sequence ID" value="GIY11845.1"/>
    <property type="molecule type" value="Genomic_DNA"/>
</dbReference>
<sequence length="72" mass="8375">MIPSESSTLLEKTHRTEKKDGLVNEWEIELLKRPWHIKSIANFLWRSGKKIFPLHLLVVSLKFEALGHGKLV</sequence>
<keyword evidence="2" id="KW-1185">Reference proteome</keyword>
<dbReference type="AlphaFoldDB" id="A0AAV4QRJ2"/>
<organism evidence="1 2">
    <name type="scientific">Caerostris extrusa</name>
    <name type="common">Bark spider</name>
    <name type="synonym">Caerostris bankana</name>
    <dbReference type="NCBI Taxonomy" id="172846"/>
    <lineage>
        <taxon>Eukaryota</taxon>
        <taxon>Metazoa</taxon>
        <taxon>Ecdysozoa</taxon>
        <taxon>Arthropoda</taxon>
        <taxon>Chelicerata</taxon>
        <taxon>Arachnida</taxon>
        <taxon>Araneae</taxon>
        <taxon>Araneomorphae</taxon>
        <taxon>Entelegynae</taxon>
        <taxon>Araneoidea</taxon>
        <taxon>Araneidae</taxon>
        <taxon>Caerostris</taxon>
    </lineage>
</organism>
<gene>
    <name evidence="1" type="ORF">CEXT_428411</name>
</gene>
<evidence type="ECO:0000313" key="1">
    <source>
        <dbReference type="EMBL" id="GIY11845.1"/>
    </source>
</evidence>
<evidence type="ECO:0000313" key="2">
    <source>
        <dbReference type="Proteomes" id="UP001054945"/>
    </source>
</evidence>
<proteinExistence type="predicted"/>
<dbReference type="Proteomes" id="UP001054945">
    <property type="component" value="Unassembled WGS sequence"/>
</dbReference>